<proteinExistence type="predicted"/>
<sequence length="155" mass="16738">MRKKTIIVVALAACMAIGAPAMLTGQGGQARAGTAQSAVALLNAERARRGLPPLHADSKLNKAANGHAQDMANRGYFNHRSQDGRSFSDRIKATGYCRAAMAENIALGQQTIAKVISAWMESPPHRKNMLNRRYSRFGIGKAKDYWVLTLAGPCD</sequence>
<protein>
    <submittedName>
        <fullName evidence="3">Cysteine-rich secretory protein family protein</fullName>
    </submittedName>
</protein>
<dbReference type="InterPro" id="IPR035940">
    <property type="entry name" value="CAP_sf"/>
</dbReference>
<gene>
    <name evidence="3" type="ORF">TG4357_01086</name>
</gene>
<dbReference type="EMBL" id="CYSA01000015">
    <property type="protein sequence ID" value="CUH64121.1"/>
    <property type="molecule type" value="Genomic_DNA"/>
</dbReference>
<feature type="signal peptide" evidence="1">
    <location>
        <begin position="1"/>
        <end position="21"/>
    </location>
</feature>
<dbReference type="RefSeq" id="WP_058261856.1">
    <property type="nucleotide sequence ID" value="NZ_CP051181.1"/>
</dbReference>
<dbReference type="PANTHER" id="PTHR31157:SF1">
    <property type="entry name" value="SCP DOMAIN-CONTAINING PROTEIN"/>
    <property type="match status" value="1"/>
</dbReference>
<dbReference type="AlphaFoldDB" id="A0A0P1F7S7"/>
<dbReference type="Pfam" id="PF00188">
    <property type="entry name" value="CAP"/>
    <property type="match status" value="1"/>
</dbReference>
<accession>A0A0P1F7S7</accession>
<dbReference type="Proteomes" id="UP000051587">
    <property type="component" value="Unassembled WGS sequence"/>
</dbReference>
<evidence type="ECO:0000313" key="4">
    <source>
        <dbReference type="Proteomes" id="UP000051587"/>
    </source>
</evidence>
<feature type="domain" description="SCP" evidence="2">
    <location>
        <begin position="40"/>
        <end position="144"/>
    </location>
</feature>
<reference evidence="3 4" key="1">
    <citation type="submission" date="2015-09" db="EMBL/GenBank/DDBJ databases">
        <authorList>
            <consortium name="Swine Surveillance"/>
        </authorList>
    </citation>
    <scope>NUCLEOTIDE SEQUENCE [LARGE SCALE GENOMIC DNA]</scope>
    <source>
        <strain evidence="3 4">CECT 4357</strain>
    </source>
</reference>
<dbReference type="PANTHER" id="PTHR31157">
    <property type="entry name" value="SCP DOMAIN-CONTAINING PROTEIN"/>
    <property type="match status" value="1"/>
</dbReference>
<evidence type="ECO:0000313" key="3">
    <source>
        <dbReference type="EMBL" id="CUH64121.1"/>
    </source>
</evidence>
<dbReference type="CDD" id="cd05379">
    <property type="entry name" value="CAP_bacterial"/>
    <property type="match status" value="1"/>
</dbReference>
<keyword evidence="1" id="KW-0732">Signal</keyword>
<keyword evidence="4" id="KW-1185">Reference proteome</keyword>
<dbReference type="InterPro" id="IPR014044">
    <property type="entry name" value="CAP_dom"/>
</dbReference>
<evidence type="ECO:0000256" key="1">
    <source>
        <dbReference type="SAM" id="SignalP"/>
    </source>
</evidence>
<dbReference type="OrthoDB" id="9811255at2"/>
<dbReference type="SUPFAM" id="SSF55797">
    <property type="entry name" value="PR-1-like"/>
    <property type="match status" value="1"/>
</dbReference>
<name>A0A0P1F7S7_THAGE</name>
<feature type="chain" id="PRO_5006062374" evidence="1">
    <location>
        <begin position="22"/>
        <end position="155"/>
    </location>
</feature>
<dbReference type="STRING" id="53501.SAMN04488043_109127"/>
<dbReference type="Gene3D" id="3.40.33.10">
    <property type="entry name" value="CAP"/>
    <property type="match status" value="1"/>
</dbReference>
<organism evidence="3 4">
    <name type="scientific">Thalassovita gelatinovora</name>
    <name type="common">Thalassobius gelatinovorus</name>
    <dbReference type="NCBI Taxonomy" id="53501"/>
    <lineage>
        <taxon>Bacteria</taxon>
        <taxon>Pseudomonadati</taxon>
        <taxon>Pseudomonadota</taxon>
        <taxon>Alphaproteobacteria</taxon>
        <taxon>Rhodobacterales</taxon>
        <taxon>Roseobacteraceae</taxon>
        <taxon>Thalassovita</taxon>
    </lineage>
</organism>
<evidence type="ECO:0000259" key="2">
    <source>
        <dbReference type="Pfam" id="PF00188"/>
    </source>
</evidence>